<evidence type="ECO:0000313" key="2">
    <source>
        <dbReference type="Proteomes" id="UP000824469"/>
    </source>
</evidence>
<dbReference type="Proteomes" id="UP000824469">
    <property type="component" value="Unassembled WGS sequence"/>
</dbReference>
<sequence length="157" mass="17327">MEGKAQINGGKLPALEFLVLSLPLAFFETELGDVMNLSLSCLSFIFKRCIQSETGCVEEWGVVSEIIPRGEIQNFWRFGLPITRLSAERTDLKLGTFGGGRSKETITSIGGKERSGQQVCVISSYGVKGEERWASGLLVHQWGSVPEQERGRGLFQE</sequence>
<name>A0AA38FSA0_TAXCH</name>
<proteinExistence type="predicted"/>
<evidence type="ECO:0000313" key="1">
    <source>
        <dbReference type="EMBL" id="KAH9309525.1"/>
    </source>
</evidence>
<organism evidence="1 2">
    <name type="scientific">Taxus chinensis</name>
    <name type="common">Chinese yew</name>
    <name type="synonym">Taxus wallichiana var. chinensis</name>
    <dbReference type="NCBI Taxonomy" id="29808"/>
    <lineage>
        <taxon>Eukaryota</taxon>
        <taxon>Viridiplantae</taxon>
        <taxon>Streptophyta</taxon>
        <taxon>Embryophyta</taxon>
        <taxon>Tracheophyta</taxon>
        <taxon>Spermatophyta</taxon>
        <taxon>Pinopsida</taxon>
        <taxon>Pinidae</taxon>
        <taxon>Conifers II</taxon>
        <taxon>Cupressales</taxon>
        <taxon>Taxaceae</taxon>
        <taxon>Taxus</taxon>
    </lineage>
</organism>
<dbReference type="AlphaFoldDB" id="A0AA38FSA0"/>
<gene>
    <name evidence="1" type="ORF">KI387_037436</name>
</gene>
<protein>
    <submittedName>
        <fullName evidence="1">Uncharacterized protein</fullName>
    </submittedName>
</protein>
<keyword evidence="2" id="KW-1185">Reference proteome</keyword>
<dbReference type="EMBL" id="JAHRHJ020000007">
    <property type="protein sequence ID" value="KAH9309525.1"/>
    <property type="molecule type" value="Genomic_DNA"/>
</dbReference>
<comment type="caution">
    <text evidence="1">The sequence shown here is derived from an EMBL/GenBank/DDBJ whole genome shotgun (WGS) entry which is preliminary data.</text>
</comment>
<reference evidence="1 2" key="1">
    <citation type="journal article" date="2021" name="Nat. Plants">
        <title>The Taxus genome provides insights into paclitaxel biosynthesis.</title>
        <authorList>
            <person name="Xiong X."/>
            <person name="Gou J."/>
            <person name="Liao Q."/>
            <person name="Li Y."/>
            <person name="Zhou Q."/>
            <person name="Bi G."/>
            <person name="Li C."/>
            <person name="Du R."/>
            <person name="Wang X."/>
            <person name="Sun T."/>
            <person name="Guo L."/>
            <person name="Liang H."/>
            <person name="Lu P."/>
            <person name="Wu Y."/>
            <person name="Zhang Z."/>
            <person name="Ro D.K."/>
            <person name="Shang Y."/>
            <person name="Huang S."/>
            <person name="Yan J."/>
        </authorList>
    </citation>
    <scope>NUCLEOTIDE SEQUENCE [LARGE SCALE GENOMIC DNA]</scope>
    <source>
        <strain evidence="1">Ta-2019</strain>
    </source>
</reference>
<accession>A0AA38FSA0</accession>